<dbReference type="KEGG" id="shu:SHYC_08680"/>
<reference evidence="2 3" key="1">
    <citation type="journal article" date="2016" name="Front. Microbiol.">
        <title>Comprehensive Phylogenetic Analysis of Bovine Non-aureus Staphylococci Species Based on Whole-Genome Sequencing.</title>
        <authorList>
            <person name="Naushad S."/>
            <person name="Barkema H.W."/>
            <person name="Luby C."/>
            <person name="Condas L.A."/>
            <person name="Nobrega D.B."/>
            <person name="Carson D.A."/>
            <person name="De Buck J."/>
        </authorList>
    </citation>
    <scope>NUCLEOTIDE SEQUENCE [LARGE SCALE GENOMIC DNA]</scope>
    <source>
        <strain evidence="2 3">SNUC 5959</strain>
    </source>
</reference>
<dbReference type="STRING" id="1284.SHYC_08680"/>
<evidence type="ECO:0000256" key="1">
    <source>
        <dbReference type="SAM" id="MobiDB-lite"/>
    </source>
</evidence>
<dbReference type="InterPro" id="IPR003772">
    <property type="entry name" value="YceD"/>
</dbReference>
<evidence type="ECO:0000313" key="3">
    <source>
        <dbReference type="Proteomes" id="UP000285625"/>
    </source>
</evidence>
<organism evidence="2 3">
    <name type="scientific">Staphylococcus hyicus</name>
    <dbReference type="NCBI Taxonomy" id="1284"/>
    <lineage>
        <taxon>Bacteria</taxon>
        <taxon>Bacillati</taxon>
        <taxon>Bacillota</taxon>
        <taxon>Bacilli</taxon>
        <taxon>Bacillales</taxon>
        <taxon>Staphylococcaceae</taxon>
        <taxon>Staphylococcus</taxon>
    </lineage>
</organism>
<accession>A0A0A8HR24</accession>
<evidence type="ECO:0000313" key="2">
    <source>
        <dbReference type="EMBL" id="RIO47113.1"/>
    </source>
</evidence>
<dbReference type="HOGENOM" id="CLU_100236_3_0_9"/>
<sequence length="180" mass="20508">MKWSITQLRKYQGQPFKFNQTVEFNDLAGTLDIIDISPVHIDGELIVKSNEVVATMHLTGTYTMACARTLKPVEVPFDTTSTEVFDLDGLYEDEDDEHYHLATDGIINLRAIAEEIVMLEKPMRVVADDSEDMLTGGQGWEVVDETQILDNDPSQDESHKKVDPRLQKLQQFYDDSDRAR</sequence>
<dbReference type="EMBL" id="QXVO01000005">
    <property type="protein sequence ID" value="RIO47113.1"/>
    <property type="molecule type" value="Genomic_DNA"/>
</dbReference>
<comment type="caution">
    <text evidence="2">The sequence shown here is derived from an EMBL/GenBank/DDBJ whole genome shotgun (WGS) entry which is preliminary data.</text>
</comment>
<gene>
    <name evidence="2" type="ORF">BUZ57_02425</name>
</gene>
<feature type="region of interest" description="Disordered" evidence="1">
    <location>
        <begin position="150"/>
        <end position="180"/>
    </location>
</feature>
<dbReference type="AlphaFoldDB" id="A0A0A8HR24"/>
<proteinExistence type="predicted"/>
<dbReference type="RefSeq" id="WP_039646257.1">
    <property type="nucleotide sequence ID" value="NZ_CP008747.1"/>
</dbReference>
<dbReference type="Proteomes" id="UP000285625">
    <property type="component" value="Unassembled WGS sequence"/>
</dbReference>
<protein>
    <submittedName>
        <fullName evidence="2">DUF177 domain-containing protein</fullName>
    </submittedName>
</protein>
<feature type="compositionally biased region" description="Basic and acidic residues" evidence="1">
    <location>
        <begin position="156"/>
        <end position="166"/>
    </location>
</feature>
<dbReference type="Pfam" id="PF02620">
    <property type="entry name" value="YceD"/>
    <property type="match status" value="1"/>
</dbReference>
<dbReference type="GeneID" id="41073516"/>
<name>A0A0A8HR24_STAHY</name>